<evidence type="ECO:0000313" key="2">
    <source>
        <dbReference type="Proteomes" id="UP000481861"/>
    </source>
</evidence>
<accession>A0A7C8IFS6</accession>
<dbReference type="Proteomes" id="UP000481861">
    <property type="component" value="Unassembled WGS sequence"/>
</dbReference>
<reference evidence="1 2" key="1">
    <citation type="submission" date="2020-01" db="EMBL/GenBank/DDBJ databases">
        <authorList>
            <consortium name="DOE Joint Genome Institute"/>
            <person name="Haridas S."/>
            <person name="Albert R."/>
            <person name="Binder M."/>
            <person name="Bloem J."/>
            <person name="Labutti K."/>
            <person name="Salamov A."/>
            <person name="Andreopoulos B."/>
            <person name="Baker S.E."/>
            <person name="Barry K."/>
            <person name="Bills G."/>
            <person name="Bluhm B.H."/>
            <person name="Cannon C."/>
            <person name="Castanera R."/>
            <person name="Culley D.E."/>
            <person name="Daum C."/>
            <person name="Ezra D."/>
            <person name="Gonzalez J.B."/>
            <person name="Henrissat B."/>
            <person name="Kuo A."/>
            <person name="Liang C."/>
            <person name="Lipzen A."/>
            <person name="Lutzoni F."/>
            <person name="Magnuson J."/>
            <person name="Mondo S."/>
            <person name="Nolan M."/>
            <person name="Ohm R."/>
            <person name="Pangilinan J."/>
            <person name="Park H.-J.H."/>
            <person name="Ramirez L."/>
            <person name="Alfaro M."/>
            <person name="Sun H."/>
            <person name="Tritt A."/>
            <person name="Yoshinaga Y."/>
            <person name="Zwiers L.-H.L."/>
            <person name="Turgeon B.G."/>
            <person name="Goodwin S.B."/>
            <person name="Spatafora J.W."/>
            <person name="Crous P.W."/>
            <person name="Grigoriev I.V."/>
        </authorList>
    </citation>
    <scope>NUCLEOTIDE SEQUENCE [LARGE SCALE GENOMIC DNA]</scope>
    <source>
        <strain evidence="1 2">CBS 611.86</strain>
    </source>
</reference>
<comment type="caution">
    <text evidence="1">The sequence shown here is derived from an EMBL/GenBank/DDBJ whole genome shotgun (WGS) entry which is preliminary data.</text>
</comment>
<organism evidence="1 2">
    <name type="scientific">Massariosphaeria phaeospora</name>
    <dbReference type="NCBI Taxonomy" id="100035"/>
    <lineage>
        <taxon>Eukaryota</taxon>
        <taxon>Fungi</taxon>
        <taxon>Dikarya</taxon>
        <taxon>Ascomycota</taxon>
        <taxon>Pezizomycotina</taxon>
        <taxon>Dothideomycetes</taxon>
        <taxon>Pleosporomycetidae</taxon>
        <taxon>Pleosporales</taxon>
        <taxon>Pleosporales incertae sedis</taxon>
        <taxon>Massariosphaeria</taxon>
    </lineage>
</organism>
<proteinExistence type="predicted"/>
<evidence type="ECO:0000313" key="1">
    <source>
        <dbReference type="EMBL" id="KAF2876666.1"/>
    </source>
</evidence>
<dbReference type="EMBL" id="JAADJZ010000003">
    <property type="protein sequence ID" value="KAF2876666.1"/>
    <property type="molecule type" value="Genomic_DNA"/>
</dbReference>
<name>A0A7C8IFS6_9PLEO</name>
<gene>
    <name evidence="1" type="ORF">BDV95DRAFT_561305</name>
</gene>
<protein>
    <submittedName>
        <fullName evidence="1">Uncharacterized protein</fullName>
    </submittedName>
</protein>
<sequence>MVKVTLKGYIFDISISGTPTSNSCPYTYSLLLITVSTLRSITPSNTMRSFFAIIALAALVSAMPAPCSPDIPATLPSSKPQLCSKICADESLQCEDGWHTADLNGCWACCQDDEEAT</sequence>
<dbReference type="AlphaFoldDB" id="A0A7C8IFS6"/>
<keyword evidence="2" id="KW-1185">Reference proteome</keyword>